<evidence type="ECO:0000313" key="1">
    <source>
        <dbReference type="EMBL" id="CAE4644752.1"/>
    </source>
</evidence>
<dbReference type="SUPFAM" id="SSF48452">
    <property type="entry name" value="TPR-like"/>
    <property type="match status" value="1"/>
</dbReference>
<dbReference type="EMBL" id="HBNS01044880">
    <property type="protein sequence ID" value="CAE4644752.1"/>
    <property type="molecule type" value="Transcribed_RNA"/>
</dbReference>
<name>A0A7S4SG71_9STRA</name>
<dbReference type="AlphaFoldDB" id="A0A7S4SG71"/>
<reference evidence="1" key="1">
    <citation type="submission" date="2021-01" db="EMBL/GenBank/DDBJ databases">
        <authorList>
            <person name="Corre E."/>
            <person name="Pelletier E."/>
            <person name="Niang G."/>
            <person name="Scheremetjew M."/>
            <person name="Finn R."/>
            <person name="Kale V."/>
            <person name="Holt S."/>
            <person name="Cochrane G."/>
            <person name="Meng A."/>
            <person name="Brown T."/>
            <person name="Cohen L."/>
        </authorList>
    </citation>
    <scope>NUCLEOTIDE SEQUENCE</scope>
    <source>
        <strain evidence="1">GSO104</strain>
    </source>
</reference>
<dbReference type="PANTHER" id="PTHR43642:SF1">
    <property type="entry name" value="HYBRID SIGNAL TRANSDUCTION HISTIDINE KINASE G"/>
    <property type="match status" value="1"/>
</dbReference>
<organism evidence="1">
    <name type="scientific">Ditylum brightwellii</name>
    <dbReference type="NCBI Taxonomy" id="49249"/>
    <lineage>
        <taxon>Eukaryota</taxon>
        <taxon>Sar</taxon>
        <taxon>Stramenopiles</taxon>
        <taxon>Ochrophyta</taxon>
        <taxon>Bacillariophyta</taxon>
        <taxon>Mediophyceae</taxon>
        <taxon>Lithodesmiophycidae</taxon>
        <taxon>Lithodesmiales</taxon>
        <taxon>Lithodesmiaceae</taxon>
        <taxon>Ditylum</taxon>
    </lineage>
</organism>
<dbReference type="PANTHER" id="PTHR43642">
    <property type="entry name" value="HYBRID SIGNAL TRANSDUCTION HISTIDINE KINASE G"/>
    <property type="match status" value="1"/>
</dbReference>
<dbReference type="InterPro" id="IPR053159">
    <property type="entry name" value="Hybrid_Histidine_Kinase"/>
</dbReference>
<dbReference type="InterPro" id="IPR011990">
    <property type="entry name" value="TPR-like_helical_dom_sf"/>
</dbReference>
<accession>A0A7S4SG71</accession>
<protein>
    <submittedName>
        <fullName evidence="1">Uncharacterized protein</fullName>
    </submittedName>
</protein>
<gene>
    <name evidence="1" type="ORF">DBRI00130_LOCUS34744</name>
</gene>
<sequence length="556" mass="63477">MFITEAHQITELIRLNLQAGGKSMSLGAFTPALFYLKEGLSLLGSNSWEEQYDLHLRLCESYAEAKYCAGEFEEMHKIVDEILANAKCLDDKLGAYFTLVTSLNAQGKTRESIKVGLYVLSSLGEPMPAHLDMEAAGIIELKKTKHILEGKTDDEILKLRAMENNYKMAAMRFMYGLTLSTMLVRRVVNVWLITRMVQISISCGLCKESAFAFAAFGALMATVDVNLDVISASRMGKLSLRLLETLQAEEYSAGIHFAVYFFIQTRVDHFRKSLQPLKQAYNVGLRFGEMHYAVVAIRQFCLLLFHSGENLMIVLEKIQYYEEKMKEHKQEIFWKMTLPFEKAIHHFIGQPDESNKVFWDSADEEQLLKHAMKSNMVLGRIINYLRAWIAYVFRDFELASRMVEEQRQFDDCYYLPPNFLKPISAFVAGLISFELLHTTDDAKWKEIAEASMKEMETCAAHAPSNYKHKLLFLQAESASLSGEDNDAARLYDSAIKTADDNGFIQDQALAYERAGVFHLKQGNTFRASHYYGQAHNAYLKWGAKRKASHLRLQCPF</sequence>
<proteinExistence type="predicted"/>